<feature type="transmembrane region" description="Helical" evidence="2">
    <location>
        <begin position="247"/>
        <end position="266"/>
    </location>
</feature>
<proteinExistence type="predicted"/>
<name>A0ABS9YYM1_9MYCO</name>
<dbReference type="PANTHER" id="PTHR37422">
    <property type="entry name" value="TEICHURONIC ACID BIOSYNTHESIS PROTEIN TUAE"/>
    <property type="match status" value="1"/>
</dbReference>
<keyword evidence="2" id="KW-1133">Transmembrane helix</keyword>
<evidence type="ECO:0000313" key="4">
    <source>
        <dbReference type="Proteomes" id="UP001139068"/>
    </source>
</evidence>
<evidence type="ECO:0000313" key="3">
    <source>
        <dbReference type="EMBL" id="MCI4675904.1"/>
    </source>
</evidence>
<feature type="transmembrane region" description="Helical" evidence="2">
    <location>
        <begin position="24"/>
        <end position="43"/>
    </location>
</feature>
<protein>
    <recommendedName>
        <fullName evidence="5">O-antigen polymerase</fullName>
    </recommendedName>
</protein>
<organism evidence="3 4">
    <name type="scientific">Candidatus Mycolicibacterium alkanivorans</name>
    <dbReference type="NCBI Taxonomy" id="2954114"/>
    <lineage>
        <taxon>Bacteria</taxon>
        <taxon>Bacillati</taxon>
        <taxon>Actinomycetota</taxon>
        <taxon>Actinomycetes</taxon>
        <taxon>Mycobacteriales</taxon>
        <taxon>Mycobacteriaceae</taxon>
        <taxon>Mycolicibacterium</taxon>
    </lineage>
</organism>
<dbReference type="PANTHER" id="PTHR37422:SF13">
    <property type="entry name" value="LIPOPOLYSACCHARIDE BIOSYNTHESIS PROTEIN PA4999-RELATED"/>
    <property type="match status" value="1"/>
</dbReference>
<feature type="transmembrane region" description="Helical" evidence="2">
    <location>
        <begin position="327"/>
        <end position="348"/>
    </location>
</feature>
<keyword evidence="2" id="KW-0472">Membrane</keyword>
<dbReference type="EMBL" id="JAIVFL010000001">
    <property type="protein sequence ID" value="MCI4675904.1"/>
    <property type="molecule type" value="Genomic_DNA"/>
</dbReference>
<dbReference type="RefSeq" id="WP_243072161.1">
    <property type="nucleotide sequence ID" value="NZ_JAIVFL010000001.1"/>
</dbReference>
<feature type="transmembrane region" description="Helical" evidence="2">
    <location>
        <begin position="201"/>
        <end position="217"/>
    </location>
</feature>
<gene>
    <name evidence="3" type="ORF">K9U37_13880</name>
</gene>
<accession>A0ABS9YYM1</accession>
<feature type="transmembrane region" description="Helical" evidence="2">
    <location>
        <begin position="114"/>
        <end position="133"/>
    </location>
</feature>
<feature type="compositionally biased region" description="Basic and acidic residues" evidence="1">
    <location>
        <begin position="416"/>
        <end position="429"/>
    </location>
</feature>
<feature type="transmembrane region" description="Helical" evidence="2">
    <location>
        <begin position="83"/>
        <end position="102"/>
    </location>
</feature>
<feature type="transmembrane region" description="Helical" evidence="2">
    <location>
        <begin position="223"/>
        <end position="240"/>
    </location>
</feature>
<keyword evidence="4" id="KW-1185">Reference proteome</keyword>
<comment type="caution">
    <text evidence="3">The sequence shown here is derived from an EMBL/GenBank/DDBJ whole genome shotgun (WGS) entry which is preliminary data.</text>
</comment>
<reference evidence="3" key="1">
    <citation type="journal article" date="2022" name="ISME J.">
        <title>Identification of active gaseous-alkane degraders at natural gas seeps.</title>
        <authorList>
            <person name="Farhan Ul Haque M."/>
            <person name="Hernandez M."/>
            <person name="Crombie A.T."/>
            <person name="Murrell J.C."/>
        </authorList>
    </citation>
    <scope>NUCLEOTIDE SEQUENCE</scope>
    <source>
        <strain evidence="3">ANDR5</strain>
    </source>
</reference>
<feature type="transmembrane region" description="Helical" evidence="2">
    <location>
        <begin position="360"/>
        <end position="381"/>
    </location>
</feature>
<dbReference type="Proteomes" id="UP001139068">
    <property type="component" value="Unassembled WGS sequence"/>
</dbReference>
<evidence type="ECO:0008006" key="5">
    <source>
        <dbReference type="Google" id="ProtNLM"/>
    </source>
</evidence>
<evidence type="ECO:0000256" key="1">
    <source>
        <dbReference type="SAM" id="MobiDB-lite"/>
    </source>
</evidence>
<feature type="transmembrane region" description="Helical" evidence="2">
    <location>
        <begin position="387"/>
        <end position="406"/>
    </location>
</feature>
<feature type="transmembrane region" description="Helical" evidence="2">
    <location>
        <begin position="174"/>
        <end position="194"/>
    </location>
</feature>
<sequence>MAAFLLIALRQTDLLPLVPLGLSPARFILIAGAGLWVLTRLMGQRSGYRVAALGPILTIYALSVIVAYGAQMTRPAQAPNTDPIFVAQVLLVLVVPFFLSIIHGYDGLLRVIRGLVAGGVVSATLALLTSLTGNADGVQLRIPGLVDGAGIPFTVDDVFRGGMIRAQGSASHPLELACVLTVIFLLALAVTLSLRAEGKRWWPWAVASAVIVAGVAVTLSRSGAVGLVIGLAVMACYWPIRRTLAVFAVGGGLVTAAVLLQVPFISKYVTIFSADSSVAQRAAVTSALPFDITPFGMYARAAGGSSSGAGVPTLDDQYLKALSETGVFGLLAYLLLVGMTLVLAFRAFRNARGPQGDARHAQLFIGIAAAFSAYTVVSLFLDMAGFLQIWTLMWVLIALSAVAYRISRPTGSDASSLDRSRSEPARLGQ</sequence>
<feature type="region of interest" description="Disordered" evidence="1">
    <location>
        <begin position="409"/>
        <end position="429"/>
    </location>
</feature>
<evidence type="ECO:0000256" key="2">
    <source>
        <dbReference type="SAM" id="Phobius"/>
    </source>
</evidence>
<keyword evidence="2" id="KW-0812">Transmembrane</keyword>
<feature type="transmembrane region" description="Helical" evidence="2">
    <location>
        <begin position="50"/>
        <end position="71"/>
    </location>
</feature>
<dbReference type="InterPro" id="IPR051533">
    <property type="entry name" value="WaaL-like"/>
</dbReference>